<dbReference type="Gene3D" id="1.25.40.10">
    <property type="entry name" value="Tetratricopeptide repeat domain"/>
    <property type="match status" value="1"/>
</dbReference>
<keyword evidence="3" id="KW-1185">Reference proteome</keyword>
<dbReference type="InterPro" id="IPR005158">
    <property type="entry name" value="BTAD"/>
</dbReference>
<organism evidence="2 3">
    <name type="scientific">Archangium minus</name>
    <dbReference type="NCBI Taxonomy" id="83450"/>
    <lineage>
        <taxon>Bacteria</taxon>
        <taxon>Pseudomonadati</taxon>
        <taxon>Myxococcota</taxon>
        <taxon>Myxococcia</taxon>
        <taxon>Myxococcales</taxon>
        <taxon>Cystobacterineae</taxon>
        <taxon>Archangiaceae</taxon>
        <taxon>Archangium</taxon>
    </lineage>
</organism>
<dbReference type="PANTHER" id="PTHR35807">
    <property type="entry name" value="TRANSCRIPTIONAL REGULATOR REDD-RELATED"/>
    <property type="match status" value="1"/>
</dbReference>
<dbReference type="SUPFAM" id="SSF48452">
    <property type="entry name" value="TPR-like"/>
    <property type="match status" value="1"/>
</dbReference>
<dbReference type="Pfam" id="PF13191">
    <property type="entry name" value="AAA_16"/>
    <property type="match status" value="1"/>
</dbReference>
<evidence type="ECO:0000259" key="1">
    <source>
        <dbReference type="SMART" id="SM01043"/>
    </source>
</evidence>
<proteinExistence type="predicted"/>
<evidence type="ECO:0000313" key="3">
    <source>
        <dbReference type="Proteomes" id="UP001611383"/>
    </source>
</evidence>
<dbReference type="InterPro" id="IPR036388">
    <property type="entry name" value="WH-like_DNA-bd_sf"/>
</dbReference>
<dbReference type="Gene3D" id="1.10.10.10">
    <property type="entry name" value="Winged helix-like DNA-binding domain superfamily/Winged helix DNA-binding domain"/>
    <property type="match status" value="1"/>
</dbReference>
<dbReference type="InterPro" id="IPR041664">
    <property type="entry name" value="AAA_16"/>
</dbReference>
<gene>
    <name evidence="2" type="ORF">F0U60_36355</name>
</gene>
<accession>A0ABY9X0Q7</accession>
<protein>
    <submittedName>
        <fullName evidence="2">AAA family ATPase</fullName>
    </submittedName>
</protein>
<dbReference type="InterPro" id="IPR051677">
    <property type="entry name" value="AfsR-DnrI-RedD_regulator"/>
</dbReference>
<reference evidence="2 3" key="1">
    <citation type="submission" date="2019-08" db="EMBL/GenBank/DDBJ databases">
        <title>Archangium and Cystobacter genomes.</title>
        <authorList>
            <person name="Chen I.-C.K."/>
            <person name="Wielgoss S."/>
        </authorList>
    </citation>
    <scope>NUCLEOTIDE SEQUENCE [LARGE SCALE GENOMIC DNA]</scope>
    <source>
        <strain evidence="2 3">Cbm 6</strain>
    </source>
</reference>
<dbReference type="InterPro" id="IPR027417">
    <property type="entry name" value="P-loop_NTPase"/>
</dbReference>
<dbReference type="RefSeq" id="WP_395806652.1">
    <property type="nucleotide sequence ID" value="NZ_CP043494.1"/>
</dbReference>
<feature type="domain" description="Bacterial transcriptional activator" evidence="1">
    <location>
        <begin position="70"/>
        <end position="202"/>
    </location>
</feature>
<dbReference type="EMBL" id="CP043494">
    <property type="protein sequence ID" value="WNG48987.1"/>
    <property type="molecule type" value="Genomic_DNA"/>
</dbReference>
<dbReference type="InterPro" id="IPR011990">
    <property type="entry name" value="TPR-like_helical_dom_sf"/>
</dbReference>
<dbReference type="Pfam" id="PF03704">
    <property type="entry name" value="BTAD"/>
    <property type="match status" value="1"/>
</dbReference>
<dbReference type="Proteomes" id="UP001611383">
    <property type="component" value="Chromosome"/>
</dbReference>
<sequence>MERKTAALLAYLAMEGETARGTLAGLLWPDSRDTTARNNLSQVLRRLKELLGVAGVEGRDTLCLCETVPVDVRELARGGSTWTADSVGELLAGLVYEDCEALNDWLRGARARMLRMQQRALETRTLLEEREGRLPAALETAQRMLQLEPTSEDAFRHLMRLHHRLGNRVAALQLWRQCEEVLQVELGMAPSATTRQLAHEIERSATPPPLGITPGRRALPLSVVHPPVLAGREREWARMEEAWEARHPLFLVGPPGAGKSRLMVDFARSRGRWLLLTARPGDFDVPYATHARSIRALLRQHPELVLEDWVRRELSRLLPELGGEPLPLPPPPEEKARFFAAIVHMLRLALREVAVLAFDDAHYSDPGSSELGLYIVAQTLEDTAHGRFPLLITSQRTDETVWNGARIRQAVDAGLAELIQLEPLDSEGVRTLLRGMEVPALEHMSEDLARYTGGNPLFVVETVRHLIESGAPEGSFPSALTPPARARAIIQKRLARLTPEALRLAQVLAVARSDMGLEQAAAALETPTERLMKAWRELEEAALVRGAWFSHDLVGEVLLADSPPALRELLAGRMARYRAPGKP</sequence>
<name>A0ABY9X0Q7_9BACT</name>
<dbReference type="SMART" id="SM01043">
    <property type="entry name" value="BTAD"/>
    <property type="match status" value="1"/>
</dbReference>
<dbReference type="SUPFAM" id="SSF52540">
    <property type="entry name" value="P-loop containing nucleoside triphosphate hydrolases"/>
    <property type="match status" value="1"/>
</dbReference>
<evidence type="ECO:0000313" key="2">
    <source>
        <dbReference type="EMBL" id="WNG48987.1"/>
    </source>
</evidence>